<reference evidence="1 2" key="1">
    <citation type="submission" date="2020-08" db="EMBL/GenBank/DDBJ databases">
        <title>Genomic Encyclopedia of Type Strains, Phase IV (KMG-IV): sequencing the most valuable type-strain genomes for metagenomic binning, comparative biology and taxonomic classification.</title>
        <authorList>
            <person name="Goeker M."/>
        </authorList>
    </citation>
    <scope>NUCLEOTIDE SEQUENCE [LARGE SCALE GENOMIC DNA]</scope>
    <source>
        <strain evidence="1 2">DSM 101064</strain>
    </source>
</reference>
<dbReference type="AlphaFoldDB" id="A0A7W9EYE9"/>
<organism evidence="1 2">
    <name type="scientific">Yoonia ponticola</name>
    <dbReference type="NCBI Taxonomy" id="1524255"/>
    <lineage>
        <taxon>Bacteria</taxon>
        <taxon>Pseudomonadati</taxon>
        <taxon>Pseudomonadota</taxon>
        <taxon>Alphaproteobacteria</taxon>
        <taxon>Rhodobacterales</taxon>
        <taxon>Paracoccaceae</taxon>
        <taxon>Yoonia</taxon>
    </lineage>
</organism>
<sequence length="61" mass="6948">MAKARWIAETKTAANDCETNMPWARGLRRQAMIARRLETDTRQNKITLPPMPAFLSMDISA</sequence>
<comment type="caution">
    <text evidence="1">The sequence shown here is derived from an EMBL/GenBank/DDBJ whole genome shotgun (WGS) entry which is preliminary data.</text>
</comment>
<protein>
    <submittedName>
        <fullName evidence="1">Uncharacterized protein</fullName>
    </submittedName>
</protein>
<gene>
    <name evidence="1" type="ORF">FHS72_002322</name>
</gene>
<evidence type="ECO:0000313" key="2">
    <source>
        <dbReference type="Proteomes" id="UP000535415"/>
    </source>
</evidence>
<accession>A0A7W9EYE9</accession>
<keyword evidence="2" id="KW-1185">Reference proteome</keyword>
<name>A0A7W9EYE9_9RHOB</name>
<dbReference type="EMBL" id="JACIJM010000006">
    <property type="protein sequence ID" value="MBB5722692.1"/>
    <property type="molecule type" value="Genomic_DNA"/>
</dbReference>
<dbReference type="Proteomes" id="UP000535415">
    <property type="component" value="Unassembled WGS sequence"/>
</dbReference>
<proteinExistence type="predicted"/>
<dbReference type="RefSeq" id="WP_183529207.1">
    <property type="nucleotide sequence ID" value="NZ_JACIJM010000006.1"/>
</dbReference>
<evidence type="ECO:0000313" key="1">
    <source>
        <dbReference type="EMBL" id="MBB5722692.1"/>
    </source>
</evidence>